<evidence type="ECO:0000313" key="3">
    <source>
        <dbReference type="Proteomes" id="UP000382577"/>
    </source>
</evidence>
<gene>
    <name evidence="2" type="ORF">PFI31113_03031</name>
</gene>
<protein>
    <submittedName>
        <fullName evidence="2">Type VI secretion system ImpA domain-containing protein</fullName>
    </submittedName>
</protein>
<proteinExistence type="predicted"/>
<dbReference type="Proteomes" id="UP000382577">
    <property type="component" value="Unassembled WGS sequence"/>
</dbReference>
<dbReference type="Pfam" id="PF16989">
    <property type="entry name" value="T6SS_VasJ"/>
    <property type="match status" value="1"/>
</dbReference>
<evidence type="ECO:0000259" key="1">
    <source>
        <dbReference type="Pfam" id="PF06812"/>
    </source>
</evidence>
<dbReference type="NCBIfam" id="TIGR03362">
    <property type="entry name" value="VI_chp_7"/>
    <property type="match status" value="1"/>
</dbReference>
<dbReference type="Pfam" id="PF06812">
    <property type="entry name" value="ImpA_N"/>
    <property type="match status" value="1"/>
</dbReference>
<dbReference type="PANTHER" id="PTHR37024:SF5">
    <property type="entry name" value="IMPA N-TERMINAL DOMAIN-CONTAINING PROTEIN"/>
    <property type="match status" value="1"/>
</dbReference>
<dbReference type="InterPro" id="IPR017739">
    <property type="entry name" value="T6SS-assoc_VCA0119"/>
</dbReference>
<dbReference type="InterPro" id="IPR010657">
    <property type="entry name" value="ImpA_N"/>
</dbReference>
<feature type="domain" description="ImpA N-terminal" evidence="1">
    <location>
        <begin position="31"/>
        <end position="135"/>
    </location>
</feature>
<sequence length="543" mass="59461">MLAGLVNRLIPSIRHAEQFARTRLNAWGEWLRPLSGESGAGRDPGYEDTFFAIKDESGKLGGIDDALIVTHCERLIKDIGKDLRVAGYYAVARLRSDGTAGFTDGIELVAALVDRFGESVLPARIEARKGALEMLATPRVLECLSNYEGFTAGDRERALAALDVVLAHVNSWPDDVRPNLQALVTRLESDDPAAAGKAGNAAGNKAISSATPVKAAPPPVQAVPAVTTINSSRDMLEQARVMANWLRDQEGGYLSAARLVRSVRWDTLHELPPADNTGMTRLAPPRLELRQHFKRLVLQKKWAEILERVEDAYVEGANHYWLDLQYFQHVALEHAGQPYDGWRDVLRTDVALFLERLPDIERLAFNDTTPFASDITLDWIATHAVVRDLAAGEGPAPLPVSASGNGESAGDWPEIEAQAREKLASDGLEVAIAWLEALPGMTSQRHRFLQRLLMSNVAEQAGRADTAIALLTELDASACAVSLAQWEPGLVFQVKQQLVRGLKTAATRKDVDRVALTRRMADLQAEMTVLDPTRALMTFPNAL</sequence>
<organism evidence="2 3">
    <name type="scientific">Pandoraea fibrosis</name>
    <dbReference type="NCBI Taxonomy" id="1891094"/>
    <lineage>
        <taxon>Bacteria</taxon>
        <taxon>Pseudomonadati</taxon>
        <taxon>Pseudomonadota</taxon>
        <taxon>Betaproteobacteria</taxon>
        <taxon>Burkholderiales</taxon>
        <taxon>Burkholderiaceae</taxon>
        <taxon>Pandoraea</taxon>
    </lineage>
</organism>
<name>A0A5E4W6J1_9BURK</name>
<accession>A0A5E4W6J1</accession>
<dbReference type="EMBL" id="CABPRW010000006">
    <property type="protein sequence ID" value="VVE19479.1"/>
    <property type="molecule type" value="Genomic_DNA"/>
</dbReference>
<dbReference type="AlphaFoldDB" id="A0A5E4W6J1"/>
<evidence type="ECO:0000313" key="2">
    <source>
        <dbReference type="EMBL" id="VVE19479.1"/>
    </source>
</evidence>
<dbReference type="PANTHER" id="PTHR37024">
    <property type="entry name" value="TYPE VI SECRETION SYSTEM DUF2094 AND IMPA-RELATED DOMAIN PROTEIN"/>
    <property type="match status" value="1"/>
</dbReference>
<reference evidence="2 3" key="1">
    <citation type="submission" date="2019-08" db="EMBL/GenBank/DDBJ databases">
        <authorList>
            <person name="Peeters C."/>
        </authorList>
    </citation>
    <scope>NUCLEOTIDE SEQUENCE [LARGE SCALE GENOMIC DNA]</scope>
    <source>
        <strain evidence="2 3">LMG 31113</strain>
    </source>
</reference>